<keyword evidence="1" id="KW-0472">Membrane</keyword>
<dbReference type="RefSeq" id="WP_167193242.1">
    <property type="nucleotide sequence ID" value="NZ_JAAORB010000003.1"/>
</dbReference>
<accession>A0A967EDS2</accession>
<evidence type="ECO:0008006" key="4">
    <source>
        <dbReference type="Google" id="ProtNLM"/>
    </source>
</evidence>
<reference evidence="2" key="1">
    <citation type="submission" date="2020-03" db="EMBL/GenBank/DDBJ databases">
        <title>Roseovarius gahaiensis sp. nov., isolated from Gahai Saline Lake, China.</title>
        <authorList>
            <person name="Sun X."/>
        </authorList>
    </citation>
    <scope>NUCLEOTIDE SEQUENCE</scope>
    <source>
        <strain evidence="2">GH877</strain>
    </source>
</reference>
<organism evidence="2 3">
    <name type="scientific">Roseovarius gahaiensis</name>
    <dbReference type="NCBI Taxonomy" id="2716691"/>
    <lineage>
        <taxon>Bacteria</taxon>
        <taxon>Pseudomonadati</taxon>
        <taxon>Pseudomonadota</taxon>
        <taxon>Alphaproteobacteria</taxon>
        <taxon>Rhodobacterales</taxon>
        <taxon>Roseobacteraceae</taxon>
        <taxon>Roseovarius</taxon>
    </lineage>
</organism>
<evidence type="ECO:0000313" key="2">
    <source>
        <dbReference type="EMBL" id="NHQ73428.1"/>
    </source>
</evidence>
<dbReference type="Gene3D" id="2.160.20.80">
    <property type="entry name" value="E3 ubiquitin-protein ligase SopA"/>
    <property type="match status" value="1"/>
</dbReference>
<dbReference type="EMBL" id="JAAORB010000003">
    <property type="protein sequence ID" value="NHQ73428.1"/>
    <property type="molecule type" value="Genomic_DNA"/>
</dbReference>
<dbReference type="Pfam" id="PF13576">
    <property type="entry name" value="Pentapeptide_3"/>
    <property type="match status" value="1"/>
</dbReference>
<sequence>MRKPLKNPELPPGAIVETYEDGGALRNDGVTLTPASKNPWYVLATVAGEQDGASIADIDHDLHANNRRFWNGWMCQGMEEGERAALAETLGLSEKALAPLSAEEMKAVKARFKKAFPQSAPEKMIPAVNEMADFRLVYFLNTCVLAKCYFARRALFHQANFIRGADFHGAHFLLGGSFSGAYFTGFTSFSKARFTGRAGFQETYFAEFAWFTEVQFNAIAEFQRSRFIGLVYFKETRFERGADFSDGSFKTRTLFEKAEFKGTVPEFFHREMHQNTNFTDDPKLWPNVTAENAKQGKRAYTRLRQVAAEIYDPDLEHFFLRQEMKCKEALAGRFEKGLFVLYRKFADSGISVARPAAALAVLWALGAAMFAGYFLAPMGHDVPDTVAASPGWSGIGLSFANVLAFLGLSRAFFTEVLAALPISLKYFAGLQTIFGAVFFFLLALGLRNRFRLK</sequence>
<keyword evidence="1" id="KW-1133">Transmembrane helix</keyword>
<feature type="transmembrane region" description="Helical" evidence="1">
    <location>
        <begin position="356"/>
        <end position="376"/>
    </location>
</feature>
<feature type="transmembrane region" description="Helical" evidence="1">
    <location>
        <begin position="426"/>
        <end position="446"/>
    </location>
</feature>
<dbReference type="Proteomes" id="UP000639775">
    <property type="component" value="Unassembled WGS sequence"/>
</dbReference>
<keyword evidence="1" id="KW-0812">Transmembrane</keyword>
<evidence type="ECO:0000256" key="1">
    <source>
        <dbReference type="SAM" id="Phobius"/>
    </source>
</evidence>
<evidence type="ECO:0000313" key="3">
    <source>
        <dbReference type="Proteomes" id="UP000639775"/>
    </source>
</evidence>
<dbReference type="InterPro" id="IPR001646">
    <property type="entry name" value="5peptide_repeat"/>
</dbReference>
<gene>
    <name evidence="2" type="ORF">HAT86_02970</name>
</gene>
<dbReference type="AlphaFoldDB" id="A0A967EDS2"/>
<protein>
    <recommendedName>
        <fullName evidence="4">Pentapeptide repeat-containing protein</fullName>
    </recommendedName>
</protein>
<comment type="caution">
    <text evidence="2">The sequence shown here is derived from an EMBL/GenBank/DDBJ whole genome shotgun (WGS) entry which is preliminary data.</text>
</comment>
<proteinExistence type="predicted"/>
<feature type="transmembrane region" description="Helical" evidence="1">
    <location>
        <begin position="397"/>
        <end position="420"/>
    </location>
</feature>
<keyword evidence="3" id="KW-1185">Reference proteome</keyword>
<name>A0A967EDS2_9RHOB</name>